<dbReference type="Proteomes" id="UP000077202">
    <property type="component" value="Unassembled WGS sequence"/>
</dbReference>
<name>A0A176WNP8_MARPO</name>
<organism evidence="1 2">
    <name type="scientific">Marchantia polymorpha subsp. ruderalis</name>
    <dbReference type="NCBI Taxonomy" id="1480154"/>
    <lineage>
        <taxon>Eukaryota</taxon>
        <taxon>Viridiplantae</taxon>
        <taxon>Streptophyta</taxon>
        <taxon>Embryophyta</taxon>
        <taxon>Marchantiophyta</taxon>
        <taxon>Marchantiopsida</taxon>
        <taxon>Marchantiidae</taxon>
        <taxon>Marchantiales</taxon>
        <taxon>Marchantiaceae</taxon>
        <taxon>Marchantia</taxon>
    </lineage>
</organism>
<sequence length="409" mass="44308">MALPSSTSRTPRTAFPSTDLQLHAAAAVGSDVQERAGLRNETEFKPPNLRFLVTMSKVADGDQAPADALRNVHSSKIASTFSQASDWATWTLEVKSPLPVGHLMPKSSECCDFSLLSKDTLDPVLVQIISEERHCGLGFVFSQRMPIICSHRASWFGSSSASIATPCGLEAFPRISTNLGQTRLDSNAPQYSVRKLSWCSRMRGQQLTSKSLGALNSELQRCESQVSASSLNVYNFDQGEGGQGGKDDREEVKLKIPVGPTGNCLEQTFTFKRLLGPSSVFVVVTLRKPLGIIFEAVESRNKERVVVAELVQGSHAQRAARVNQMFQGADSNRKSCGGGVILNGDVRPGDILRATTTVGVVVDLFGIRAPVRVMMLHKADGRCWDDTMAALKASFVADGPLTLVLERDV</sequence>
<dbReference type="AlphaFoldDB" id="A0A176WNP8"/>
<comment type="caution">
    <text evidence="1">The sequence shown here is derived from an EMBL/GenBank/DDBJ whole genome shotgun (WGS) entry which is preliminary data.</text>
</comment>
<evidence type="ECO:0000313" key="1">
    <source>
        <dbReference type="EMBL" id="OAE34223.1"/>
    </source>
</evidence>
<keyword evidence="2" id="KW-1185">Reference proteome</keyword>
<gene>
    <name evidence="1" type="ORF">AXG93_1099s1020</name>
</gene>
<dbReference type="EMBL" id="LVLJ01000437">
    <property type="protein sequence ID" value="OAE34223.1"/>
    <property type="molecule type" value="Genomic_DNA"/>
</dbReference>
<proteinExistence type="predicted"/>
<protein>
    <submittedName>
        <fullName evidence="1">Uncharacterized protein</fullName>
    </submittedName>
</protein>
<reference evidence="1" key="1">
    <citation type="submission" date="2016-03" db="EMBL/GenBank/DDBJ databases">
        <title>Mechanisms controlling the formation of the plant cell surface in tip-growing cells are functionally conserved among land plants.</title>
        <authorList>
            <person name="Honkanen S."/>
            <person name="Jones V.A."/>
            <person name="Morieri G."/>
            <person name="Champion C."/>
            <person name="Hetherington A.J."/>
            <person name="Kelly S."/>
            <person name="Saint-Marcoux D."/>
            <person name="Proust H."/>
            <person name="Prescott H."/>
            <person name="Dolan L."/>
        </authorList>
    </citation>
    <scope>NUCLEOTIDE SEQUENCE [LARGE SCALE GENOMIC DNA]</scope>
    <source>
        <tissue evidence="1">Whole gametophyte</tissue>
    </source>
</reference>
<accession>A0A176WNP8</accession>
<evidence type="ECO:0000313" key="2">
    <source>
        <dbReference type="Proteomes" id="UP000077202"/>
    </source>
</evidence>